<name>A0A9P5PYE1_9AGAR</name>
<dbReference type="Proteomes" id="UP000772434">
    <property type="component" value="Unassembled WGS sequence"/>
</dbReference>
<reference evidence="2" key="1">
    <citation type="submission" date="2020-11" db="EMBL/GenBank/DDBJ databases">
        <authorList>
            <consortium name="DOE Joint Genome Institute"/>
            <person name="Ahrendt S."/>
            <person name="Riley R."/>
            <person name="Andreopoulos W."/>
            <person name="Labutti K."/>
            <person name="Pangilinan J."/>
            <person name="Ruiz-Duenas F.J."/>
            <person name="Barrasa J.M."/>
            <person name="Sanchez-Garcia M."/>
            <person name="Camarero S."/>
            <person name="Miyauchi S."/>
            <person name="Serrano A."/>
            <person name="Linde D."/>
            <person name="Babiker R."/>
            <person name="Drula E."/>
            <person name="Ayuso-Fernandez I."/>
            <person name="Pacheco R."/>
            <person name="Padilla G."/>
            <person name="Ferreira P."/>
            <person name="Barriuso J."/>
            <person name="Kellner H."/>
            <person name="Castanera R."/>
            <person name="Alfaro M."/>
            <person name="Ramirez L."/>
            <person name="Pisabarro A.G."/>
            <person name="Kuo A."/>
            <person name="Tritt A."/>
            <person name="Lipzen A."/>
            <person name="He G."/>
            <person name="Yan M."/>
            <person name="Ng V."/>
            <person name="Cullen D."/>
            <person name="Martin F."/>
            <person name="Rosso M.-N."/>
            <person name="Henrissat B."/>
            <person name="Hibbett D."/>
            <person name="Martinez A.T."/>
            <person name="Grigoriev I.V."/>
        </authorList>
    </citation>
    <scope>NUCLEOTIDE SEQUENCE</scope>
    <source>
        <strain evidence="2">AH 40177</strain>
    </source>
</reference>
<accession>A0A9P5PYE1</accession>
<gene>
    <name evidence="2" type="ORF">BDP27DRAFT_1418876</name>
</gene>
<keyword evidence="1" id="KW-0732">Signal</keyword>
<feature type="chain" id="PRO_5040468119" evidence="1">
    <location>
        <begin position="21"/>
        <end position="116"/>
    </location>
</feature>
<evidence type="ECO:0000256" key="1">
    <source>
        <dbReference type="SAM" id="SignalP"/>
    </source>
</evidence>
<protein>
    <submittedName>
        <fullName evidence="2">Uncharacterized protein</fullName>
    </submittedName>
</protein>
<comment type="caution">
    <text evidence="2">The sequence shown here is derived from an EMBL/GenBank/DDBJ whole genome shotgun (WGS) entry which is preliminary data.</text>
</comment>
<evidence type="ECO:0000313" key="2">
    <source>
        <dbReference type="EMBL" id="KAF9071518.1"/>
    </source>
</evidence>
<feature type="signal peptide" evidence="1">
    <location>
        <begin position="1"/>
        <end position="20"/>
    </location>
</feature>
<organism evidence="2 3">
    <name type="scientific">Rhodocollybia butyracea</name>
    <dbReference type="NCBI Taxonomy" id="206335"/>
    <lineage>
        <taxon>Eukaryota</taxon>
        <taxon>Fungi</taxon>
        <taxon>Dikarya</taxon>
        <taxon>Basidiomycota</taxon>
        <taxon>Agaricomycotina</taxon>
        <taxon>Agaricomycetes</taxon>
        <taxon>Agaricomycetidae</taxon>
        <taxon>Agaricales</taxon>
        <taxon>Marasmiineae</taxon>
        <taxon>Omphalotaceae</taxon>
        <taxon>Rhodocollybia</taxon>
    </lineage>
</organism>
<dbReference type="AlphaFoldDB" id="A0A9P5PYE1"/>
<proteinExistence type="predicted"/>
<dbReference type="EMBL" id="JADNRY010000031">
    <property type="protein sequence ID" value="KAF9071518.1"/>
    <property type="molecule type" value="Genomic_DNA"/>
</dbReference>
<sequence>MRPTLVLTATVLAILNPVMSQWVVSFYADPHCAPSMEFDTLSGYATPTGPASVRSKSLTDSNAQCLHFDTAFPANCKYFLTMVSAHGRTRQPFLGPVDAEKKKESHEFNQFSYSCT</sequence>
<evidence type="ECO:0000313" key="3">
    <source>
        <dbReference type="Proteomes" id="UP000772434"/>
    </source>
</evidence>
<keyword evidence="3" id="KW-1185">Reference proteome</keyword>